<evidence type="ECO:0000313" key="2">
    <source>
        <dbReference type="EMBL" id="EHK53224.1"/>
    </source>
</evidence>
<dbReference type="Proteomes" id="UP000003250">
    <property type="component" value="Unassembled WGS sequence"/>
</dbReference>
<reference evidence="2 3" key="1">
    <citation type="journal article" date="2012" name="J. Bacteriol.">
        <title>Draft Genome Sequence of Mesorhizobium alhagi CCNWXJ12-2T, a Novel Salt-Resistant Species Isolated from the Desert of Northwestern China.</title>
        <authorList>
            <person name="Zhou M."/>
            <person name="Chen W."/>
            <person name="Chen H."/>
            <person name="Wei G."/>
        </authorList>
    </citation>
    <scope>NUCLEOTIDE SEQUENCE [LARGE SCALE GENOMIC DNA]</scope>
    <source>
        <strain evidence="2 3">CCNWXJ12-2</strain>
    </source>
</reference>
<proteinExistence type="predicted"/>
<protein>
    <submittedName>
        <fullName evidence="2">Uncharacterized protein</fullName>
    </submittedName>
</protein>
<organism evidence="2 3">
    <name type="scientific">Mesorhizobium alhagi CCNWXJ12-2</name>
    <dbReference type="NCBI Taxonomy" id="1107882"/>
    <lineage>
        <taxon>Bacteria</taxon>
        <taxon>Pseudomonadati</taxon>
        <taxon>Pseudomonadota</taxon>
        <taxon>Alphaproteobacteria</taxon>
        <taxon>Hyphomicrobiales</taxon>
        <taxon>Phyllobacteriaceae</taxon>
        <taxon>Allomesorhizobium</taxon>
    </lineage>
</organism>
<dbReference type="EMBL" id="AHAM01000278">
    <property type="protein sequence ID" value="EHK53224.1"/>
    <property type="molecule type" value="Genomic_DNA"/>
</dbReference>
<sequence>AEVINRRIGLPKKNTQGSASSSDAASAPEVFDPPVGVITTTERRRWVGGVMHF</sequence>
<evidence type="ECO:0000313" key="3">
    <source>
        <dbReference type="Proteomes" id="UP000003250"/>
    </source>
</evidence>
<dbReference type="AlphaFoldDB" id="H0I162"/>
<feature type="non-terminal residue" evidence="2">
    <location>
        <position position="1"/>
    </location>
</feature>
<feature type="compositionally biased region" description="Low complexity" evidence="1">
    <location>
        <begin position="18"/>
        <end position="27"/>
    </location>
</feature>
<keyword evidence="3" id="KW-1185">Reference proteome</keyword>
<accession>H0I162</accession>
<gene>
    <name evidence="2" type="ORF">MAXJ12_30997</name>
</gene>
<evidence type="ECO:0000256" key="1">
    <source>
        <dbReference type="SAM" id="MobiDB-lite"/>
    </source>
</evidence>
<name>H0I162_9HYPH</name>
<feature type="region of interest" description="Disordered" evidence="1">
    <location>
        <begin position="1"/>
        <end position="33"/>
    </location>
</feature>